<keyword evidence="1" id="KW-1133">Transmembrane helix</keyword>
<evidence type="ECO:0000256" key="1">
    <source>
        <dbReference type="SAM" id="Phobius"/>
    </source>
</evidence>
<keyword evidence="1" id="KW-0812">Transmembrane</keyword>
<feature type="transmembrane region" description="Helical" evidence="1">
    <location>
        <begin position="91"/>
        <end position="110"/>
    </location>
</feature>
<accession>A0A146LH20</accession>
<organism evidence="2">
    <name type="scientific">Lygus hesperus</name>
    <name type="common">Western plant bug</name>
    <dbReference type="NCBI Taxonomy" id="30085"/>
    <lineage>
        <taxon>Eukaryota</taxon>
        <taxon>Metazoa</taxon>
        <taxon>Ecdysozoa</taxon>
        <taxon>Arthropoda</taxon>
        <taxon>Hexapoda</taxon>
        <taxon>Insecta</taxon>
        <taxon>Pterygota</taxon>
        <taxon>Neoptera</taxon>
        <taxon>Paraneoptera</taxon>
        <taxon>Hemiptera</taxon>
        <taxon>Heteroptera</taxon>
        <taxon>Panheteroptera</taxon>
        <taxon>Cimicomorpha</taxon>
        <taxon>Miridae</taxon>
        <taxon>Mirini</taxon>
        <taxon>Lygus</taxon>
    </lineage>
</organism>
<name>A0A146LH20_LYGHE</name>
<dbReference type="EMBL" id="GDHC01012363">
    <property type="protein sequence ID" value="JAQ06266.1"/>
    <property type="molecule type" value="Transcribed_RNA"/>
</dbReference>
<proteinExistence type="predicted"/>
<dbReference type="AlphaFoldDB" id="A0A146LH20"/>
<reference evidence="2" key="1">
    <citation type="journal article" date="2016" name="Gigascience">
        <title>De novo construction of an expanded transcriptome assembly for the western tarnished plant bug, Lygus hesperus.</title>
        <authorList>
            <person name="Tassone E.E."/>
            <person name="Geib S.M."/>
            <person name="Hall B."/>
            <person name="Fabrick J.A."/>
            <person name="Brent C.S."/>
            <person name="Hull J.J."/>
        </authorList>
    </citation>
    <scope>NUCLEOTIDE SEQUENCE</scope>
</reference>
<protein>
    <submittedName>
        <fullName evidence="2">Uncharacterized protein</fullName>
    </submittedName>
</protein>
<keyword evidence="1" id="KW-0472">Membrane</keyword>
<evidence type="ECO:0000313" key="2">
    <source>
        <dbReference type="EMBL" id="JAQ06266.1"/>
    </source>
</evidence>
<gene>
    <name evidence="2" type="ORF">g.94057</name>
</gene>
<sequence>MCHCASFVKVKQRHSITRVWNNTAPTMVDKLHLMGSVYAKANNQIVALVHCIIAITLCRRRRTHVTHVHALLHTVNQLLYMCSSRRVKKDNVMTFFSALCGLYMTIVTHVI</sequence>